<evidence type="ECO:0000313" key="7">
    <source>
        <dbReference type="EMBL" id="CAF0780538.1"/>
    </source>
</evidence>
<dbReference type="PROSITE" id="PS50012">
    <property type="entry name" value="RCC1_3"/>
    <property type="match status" value="5"/>
</dbReference>
<evidence type="ECO:0000256" key="4">
    <source>
        <dbReference type="SAM" id="MobiDB-lite"/>
    </source>
</evidence>
<keyword evidence="9" id="KW-1185">Reference proteome</keyword>
<feature type="region of interest" description="Disordered" evidence="4">
    <location>
        <begin position="344"/>
        <end position="373"/>
    </location>
</feature>
<feature type="domain" description="FAM50A/XAP5 C-terminal" evidence="5">
    <location>
        <begin position="907"/>
        <end position="1069"/>
    </location>
</feature>
<dbReference type="EMBL" id="CAJNOQ010000271">
    <property type="protein sequence ID" value="CAF0780538.1"/>
    <property type="molecule type" value="Genomic_DNA"/>
</dbReference>
<feature type="region of interest" description="Disordered" evidence="4">
    <location>
        <begin position="1012"/>
        <end position="1034"/>
    </location>
</feature>
<evidence type="ECO:0000259" key="6">
    <source>
        <dbReference type="Pfam" id="PF25390"/>
    </source>
</evidence>
<dbReference type="Proteomes" id="UP000681722">
    <property type="component" value="Unassembled WGS sequence"/>
</dbReference>
<dbReference type="Gene3D" id="3.40.50.300">
    <property type="entry name" value="P-loop containing nucleotide triphosphate hydrolases"/>
    <property type="match status" value="1"/>
</dbReference>
<dbReference type="PRINTS" id="PR00633">
    <property type="entry name" value="RCCNDNSATION"/>
</dbReference>
<dbReference type="GO" id="GO:0005743">
    <property type="term" value="C:mitochondrial inner membrane"/>
    <property type="evidence" value="ECO:0007669"/>
    <property type="project" value="TreeGrafter"/>
</dbReference>
<dbReference type="Pfam" id="PF04921">
    <property type="entry name" value="XAP5"/>
    <property type="match status" value="1"/>
</dbReference>
<feature type="region of interest" description="Disordered" evidence="4">
    <location>
        <begin position="390"/>
        <end position="432"/>
    </location>
</feature>
<dbReference type="InterPro" id="IPR053035">
    <property type="entry name" value="Mitochondrial_GEF_domain"/>
</dbReference>
<sequence>MELLRSIQSKPNNEAVQEVSSTILNNTILLSSPSSPKLLQEISRHEEDFIAPIHIRQMSAFPATESPSQERYLDSDDDSHSLKCVIDNQNMGLLQLNLEEKSSHFISIKYIQSPNERDCLFQQYTSELPSTYQLYNWNKMFENLKEYKNEAHEQDLYDQLSWTDVYRPRHSLTYIGNYEQVERAKQWFCYWKNTLNKPSSQKQQKKRKRKHQSDDDEDETGSKRRRQANSDDDFIDDSGYYVNYERSNSRETAYPQVLFVQGDHGCGVTSLVNALIEENNFDATEINASQSRVQADLLKQFREVGSHQLTMENITVSVWDAMRLQEERRNEEIKKQSLLSKKKLTKGKQESIDQKKLTVPKKKSSTSGKTQHKTTIKSFFVKKDELQVEEERSTDLNNEQKENDLRRSTRRKKPSERVLPGVSEDEEKIEQDDVDEKIKRPRRKIIRVDDGDTNTKKKFKKIQKKTNGHVNGVTMNTGCISDVISSNGGGLKVKKAALILFDEVYNRLLVTVINQINTCKELACCYIRLVLLCEMIEIPSLNELLLFYISCSCDIRRTISKLQFLIQSSSRSTSSSVRMKYDYLSSEQSSVDGYSNFVEKSRYTNIKSTTNFDDFYQKQLKDINQSNSEMSLNSLLTNHKKNTSRLELDNAFKLFVEDNASGAKDQMRAAQLVKRRQQEHEQIEIKKKKIEEENRMASIDEKFKAHYDAVEQMLKSDTVGLISLDEMKKKQEDIIRAREQQLAREKQAKLNEMLNNSKQGDRKDSLHQRPNKLSFEWLEEEEENNEEVNEIQEKSKSNVENKIDETKLEVDQSNDRNDADSLQEDNIISSERYQDDDDERSMSPGQITTITDEDPIVKFLNKKKRLGKNPDVDTSFLPDKEREEEERILREKLREEWVEKQQKLKSEEVDLVFSYWDGSGHRRSLRIKKRMTIQQFLLKALEVLRRENMFNELKSSTVDQLMFVKDDVILPHHYSFYDFIVTRARGRSGLLFTFTEPLKLNTIVEVSPTTATSISTDNNTNTNVSNDNSNTSQQSTHAGKICLRSWYERNKHIFPACRWEPYDPEKKFFNEPPKNRFCSPVPTVTFVGKNTKPVPSVYCWGYIATGALGVFEFVHKKLDTRTKYKEQESQFNRVIPFRHPFSYEHHIKIDRVSCGNGFTLLSTLSLKHDKLYGCGINTDSQLTYLKDRSHPNGFGDYIIAPKTINLPLTHTRSTRIIQVACGRAHSLVLTDNEGLYSFGNNSFGQCGRQVIDNEIYKNSQLIHAFNIDQEDVIDVVCGQDHTLFLTSNGHVYSCGLNSDGQLGLEHYDCVSRPQRVKGDIENEFITQISSKGDCVLALNKNGDVFGWGNNEYRQLGSNNQSDQQQCSKPRHLTFRDGYQLKNIKCVASGGSMCTAVDKNGQLFTWGFGLLGFGPKHTFIDIPRLIPMELFGRNEFNKDVMIDSVTCGLYNIAAITNNGELFMWGKNKYGSLGLGFLEDVPMPMRVFVPAKVKYVSCGPDHTFALCKSYV</sequence>
<protein>
    <submittedName>
        <fullName evidence="7">Uncharacterized protein</fullName>
    </submittedName>
</protein>
<feature type="repeat" description="RCC1" evidence="2">
    <location>
        <begin position="1458"/>
        <end position="1507"/>
    </location>
</feature>
<feature type="repeat" description="RCC1" evidence="2">
    <location>
        <begin position="1233"/>
        <end position="1288"/>
    </location>
</feature>
<dbReference type="PROSITE" id="PS00626">
    <property type="entry name" value="RCC1_2"/>
    <property type="match status" value="1"/>
</dbReference>
<dbReference type="InterPro" id="IPR058923">
    <property type="entry name" value="RCC1-like_dom"/>
</dbReference>
<feature type="coiled-coil region" evidence="3">
    <location>
        <begin position="673"/>
        <end position="700"/>
    </location>
</feature>
<proteinExistence type="predicted"/>
<feature type="compositionally biased region" description="Basic and acidic residues" evidence="4">
    <location>
        <begin position="347"/>
        <end position="356"/>
    </location>
</feature>
<feature type="domain" description="RCC1-like" evidence="6">
    <location>
        <begin position="1268"/>
        <end position="1506"/>
    </location>
</feature>
<dbReference type="PANTHER" id="PTHR46337">
    <property type="entry name" value="RCC1-LIKE G EXCHANGING FACTOR-LIKE PROTEIN"/>
    <property type="match status" value="1"/>
</dbReference>
<evidence type="ECO:0000313" key="9">
    <source>
        <dbReference type="Proteomes" id="UP000663829"/>
    </source>
</evidence>
<keyword evidence="3" id="KW-0175">Coiled coil</keyword>
<dbReference type="GO" id="GO:0005085">
    <property type="term" value="F:guanyl-nucleotide exchange factor activity"/>
    <property type="evidence" value="ECO:0007669"/>
    <property type="project" value="TreeGrafter"/>
</dbReference>
<name>A0A813RFY9_9BILA</name>
<organism evidence="7 9">
    <name type="scientific">Didymodactylos carnosus</name>
    <dbReference type="NCBI Taxonomy" id="1234261"/>
    <lineage>
        <taxon>Eukaryota</taxon>
        <taxon>Metazoa</taxon>
        <taxon>Spiralia</taxon>
        <taxon>Gnathifera</taxon>
        <taxon>Rotifera</taxon>
        <taxon>Eurotatoria</taxon>
        <taxon>Bdelloidea</taxon>
        <taxon>Philodinida</taxon>
        <taxon>Philodinidae</taxon>
        <taxon>Didymodactylos</taxon>
    </lineage>
</organism>
<feature type="compositionally biased region" description="Basic residues" evidence="4">
    <location>
        <begin position="358"/>
        <end position="373"/>
    </location>
</feature>
<evidence type="ECO:0000313" key="8">
    <source>
        <dbReference type="EMBL" id="CAF3563691.1"/>
    </source>
</evidence>
<dbReference type="Pfam" id="PF25390">
    <property type="entry name" value="WD40_RLD"/>
    <property type="match status" value="1"/>
</dbReference>
<dbReference type="InterPro" id="IPR027417">
    <property type="entry name" value="P-loop_NTPase"/>
</dbReference>
<feature type="region of interest" description="Disordered" evidence="4">
    <location>
        <begin position="779"/>
        <end position="847"/>
    </location>
</feature>
<feature type="compositionally biased region" description="Acidic residues" evidence="4">
    <location>
        <begin position="423"/>
        <end position="432"/>
    </location>
</feature>
<dbReference type="OrthoDB" id="70707at2759"/>
<feature type="compositionally biased region" description="Basic and acidic residues" evidence="4">
    <location>
        <begin position="791"/>
        <end position="819"/>
    </location>
</feature>
<feature type="compositionally biased region" description="Acidic residues" evidence="4">
    <location>
        <begin position="779"/>
        <end position="790"/>
    </location>
</feature>
<dbReference type="GO" id="GO:0070131">
    <property type="term" value="P:positive regulation of mitochondrial translation"/>
    <property type="evidence" value="ECO:0007669"/>
    <property type="project" value="TreeGrafter"/>
</dbReference>
<dbReference type="SUPFAM" id="SSF50985">
    <property type="entry name" value="RCC1/BLIP-II"/>
    <property type="match status" value="1"/>
</dbReference>
<feature type="repeat" description="RCC1" evidence="2">
    <location>
        <begin position="1342"/>
        <end position="1399"/>
    </location>
</feature>
<evidence type="ECO:0000256" key="3">
    <source>
        <dbReference type="SAM" id="Coils"/>
    </source>
</evidence>
<feature type="region of interest" description="Disordered" evidence="4">
    <location>
        <begin position="199"/>
        <end position="237"/>
    </location>
</feature>
<evidence type="ECO:0000256" key="1">
    <source>
        <dbReference type="ARBA" id="ARBA00022737"/>
    </source>
</evidence>
<dbReference type="Gene3D" id="2.130.10.30">
    <property type="entry name" value="Regulator of chromosome condensation 1/beta-lactamase-inhibitor protein II"/>
    <property type="match status" value="2"/>
</dbReference>
<dbReference type="Proteomes" id="UP000663829">
    <property type="component" value="Unassembled WGS sequence"/>
</dbReference>
<feature type="repeat" description="RCC1" evidence="2">
    <location>
        <begin position="1289"/>
        <end position="1341"/>
    </location>
</feature>
<dbReference type="EMBL" id="CAJOBC010000271">
    <property type="protein sequence ID" value="CAF3563691.1"/>
    <property type="molecule type" value="Genomic_DNA"/>
</dbReference>
<evidence type="ECO:0000256" key="2">
    <source>
        <dbReference type="PROSITE-ProRule" id="PRU00235"/>
    </source>
</evidence>
<dbReference type="InterPro" id="IPR048337">
    <property type="entry name" value="FAM50A/XAP5_C"/>
</dbReference>
<comment type="caution">
    <text evidence="7">The sequence shown here is derived from an EMBL/GenBank/DDBJ whole genome shotgun (WGS) entry which is preliminary data.</text>
</comment>
<dbReference type="GO" id="GO:0019843">
    <property type="term" value="F:rRNA binding"/>
    <property type="evidence" value="ECO:0007669"/>
    <property type="project" value="TreeGrafter"/>
</dbReference>
<dbReference type="InterPro" id="IPR009091">
    <property type="entry name" value="RCC1/BLIP-II"/>
</dbReference>
<dbReference type="InterPro" id="IPR000408">
    <property type="entry name" value="Reg_chr_condens"/>
</dbReference>
<accession>A0A813RFY9</accession>
<keyword evidence="1" id="KW-0677">Repeat</keyword>
<feature type="compositionally biased region" description="Basic and acidic residues" evidence="4">
    <location>
        <begin position="390"/>
        <end position="407"/>
    </location>
</feature>
<reference evidence="7" key="1">
    <citation type="submission" date="2021-02" db="EMBL/GenBank/DDBJ databases">
        <authorList>
            <person name="Nowell W R."/>
        </authorList>
    </citation>
    <scope>NUCLEOTIDE SEQUENCE</scope>
</reference>
<dbReference type="PANTHER" id="PTHR46337:SF1">
    <property type="entry name" value="RCC1-LIKE G EXCHANGING FACTOR-LIKE PROTEIN"/>
    <property type="match status" value="1"/>
</dbReference>
<feature type="repeat" description="RCC1" evidence="2">
    <location>
        <begin position="1169"/>
        <end position="1232"/>
    </location>
</feature>
<gene>
    <name evidence="7" type="ORF">GPM918_LOCUS2439</name>
    <name evidence="8" type="ORF">SRO942_LOCUS2439</name>
</gene>
<evidence type="ECO:0000259" key="5">
    <source>
        <dbReference type="Pfam" id="PF04921"/>
    </source>
</evidence>
<dbReference type="Pfam" id="PF13540">
    <property type="entry name" value="RCC1_2"/>
    <property type="match status" value="1"/>
</dbReference>
<dbReference type="SUPFAM" id="SSF52540">
    <property type="entry name" value="P-loop containing nucleoside triphosphate hydrolases"/>
    <property type="match status" value="1"/>
</dbReference>